<evidence type="ECO:0000259" key="4">
    <source>
        <dbReference type="PROSITE" id="PS50893"/>
    </source>
</evidence>
<keyword evidence="3 5" id="KW-0067">ATP-binding</keyword>
<dbReference type="SMART" id="SM00382">
    <property type="entry name" value="AAA"/>
    <property type="match status" value="1"/>
</dbReference>
<accession>A0A3N2S217</accession>
<dbReference type="PROSITE" id="PS00211">
    <property type="entry name" value="ABC_TRANSPORTER_1"/>
    <property type="match status" value="1"/>
</dbReference>
<keyword evidence="1" id="KW-0813">Transport</keyword>
<dbReference type="PANTHER" id="PTHR42781">
    <property type="entry name" value="SPERMIDINE/PUTRESCINE IMPORT ATP-BINDING PROTEIN POTA"/>
    <property type="match status" value="1"/>
</dbReference>
<dbReference type="Gene3D" id="3.40.50.300">
    <property type="entry name" value="P-loop containing nucleotide triphosphate hydrolases"/>
    <property type="match status" value="1"/>
</dbReference>
<dbReference type="InterPro" id="IPR027417">
    <property type="entry name" value="P-loop_NTPase"/>
</dbReference>
<dbReference type="PANTHER" id="PTHR42781:SF4">
    <property type="entry name" value="SPERMIDINE_PUTRESCINE IMPORT ATP-BINDING PROTEIN POTA"/>
    <property type="match status" value="1"/>
</dbReference>
<dbReference type="EMBL" id="RHFN01000011">
    <property type="protein sequence ID" value="ROU13757.1"/>
    <property type="molecule type" value="Genomic_DNA"/>
</dbReference>
<keyword evidence="2" id="KW-0547">Nucleotide-binding</keyword>
<dbReference type="InterPro" id="IPR003439">
    <property type="entry name" value="ABC_transporter-like_ATP-bd"/>
</dbReference>
<dbReference type="InterPro" id="IPR017871">
    <property type="entry name" value="ABC_transporter-like_CS"/>
</dbReference>
<sequence length="210" mass="23457">MLQVKHLTLSLNGQPLLRDIHFTAQPGEIVTLMGPSGCGKSTLFSWMVGALDGAFRAQGELWLNGQRCDTLPTEKRRIGVLFQDALLFDNMSVGQNLRLALPATVARKARRDRVEQALEHVELGGFYHRDPATLSGGQRARVALLRALLAEPDALLLDEPFSRLDKTLRANFRQWVFDELSQQQIPVVQVTHDPDDVPPHAACLQLSEFR</sequence>
<dbReference type="InterPro" id="IPR050093">
    <property type="entry name" value="ABC_SmlMolc_Importer"/>
</dbReference>
<reference evidence="5 6" key="1">
    <citation type="submission" date="2018-10" db="EMBL/GenBank/DDBJ databases">
        <title>Horizontal transference of carbapenem resistance between Klebsiella pneumoniae and Kluyvera ascorbata during abdominal infection: a case report.</title>
        <authorList>
            <person name="Raro O.H.F."/>
            <person name="Lima-Morales D."/>
            <person name="Barth A.L."/>
            <person name="Paim T.G.S."/>
            <person name="Mott M.P."/>
            <person name="Riche C.V.W."/>
            <person name="Teixeira U.F."/>
            <person name="Waechter F."/>
            <person name="Dias C.A.G."/>
        </authorList>
    </citation>
    <scope>NUCLEOTIDE SEQUENCE [LARGE SCALE GENOMIC DNA]</scope>
    <source>
        <strain evidence="5 6">OT2</strain>
    </source>
</reference>
<evidence type="ECO:0000313" key="5">
    <source>
        <dbReference type="EMBL" id="ROU13757.1"/>
    </source>
</evidence>
<dbReference type="InterPro" id="IPR003593">
    <property type="entry name" value="AAA+_ATPase"/>
</dbReference>
<evidence type="ECO:0000256" key="1">
    <source>
        <dbReference type="ARBA" id="ARBA00022448"/>
    </source>
</evidence>
<organism evidence="5 6">
    <name type="scientific">Kluyvera ascorbata</name>
    <dbReference type="NCBI Taxonomy" id="51288"/>
    <lineage>
        <taxon>Bacteria</taxon>
        <taxon>Pseudomonadati</taxon>
        <taxon>Pseudomonadota</taxon>
        <taxon>Gammaproteobacteria</taxon>
        <taxon>Enterobacterales</taxon>
        <taxon>Enterobacteriaceae</taxon>
        <taxon>Kluyvera</taxon>
    </lineage>
</organism>
<evidence type="ECO:0000256" key="3">
    <source>
        <dbReference type="ARBA" id="ARBA00022840"/>
    </source>
</evidence>
<dbReference type="Proteomes" id="UP000268051">
    <property type="component" value="Unassembled WGS sequence"/>
</dbReference>
<dbReference type="AlphaFoldDB" id="A0A3N2S217"/>
<dbReference type="OrthoDB" id="9802264at2"/>
<dbReference type="SUPFAM" id="SSF52540">
    <property type="entry name" value="P-loop containing nucleoside triphosphate hydrolases"/>
    <property type="match status" value="1"/>
</dbReference>
<evidence type="ECO:0000313" key="6">
    <source>
        <dbReference type="Proteomes" id="UP000268051"/>
    </source>
</evidence>
<proteinExistence type="predicted"/>
<protein>
    <submittedName>
        <fullName evidence="5">ATP-binding cassette domain-containing protein</fullName>
    </submittedName>
</protein>
<name>A0A3N2S217_9ENTR</name>
<gene>
    <name evidence="5" type="ORF">EB837_12590</name>
</gene>
<evidence type="ECO:0000256" key="2">
    <source>
        <dbReference type="ARBA" id="ARBA00022741"/>
    </source>
</evidence>
<dbReference type="GO" id="GO:0016887">
    <property type="term" value="F:ATP hydrolysis activity"/>
    <property type="evidence" value="ECO:0007669"/>
    <property type="project" value="InterPro"/>
</dbReference>
<dbReference type="PROSITE" id="PS50893">
    <property type="entry name" value="ABC_TRANSPORTER_2"/>
    <property type="match status" value="1"/>
</dbReference>
<dbReference type="GO" id="GO:0005524">
    <property type="term" value="F:ATP binding"/>
    <property type="evidence" value="ECO:0007669"/>
    <property type="project" value="UniProtKB-KW"/>
</dbReference>
<feature type="domain" description="ABC transporter" evidence="4">
    <location>
        <begin position="2"/>
        <end position="210"/>
    </location>
</feature>
<dbReference type="RefSeq" id="WP_123651441.1">
    <property type="nucleotide sequence ID" value="NZ_JBIMFB010000001.1"/>
</dbReference>
<comment type="caution">
    <text evidence="5">The sequence shown here is derived from an EMBL/GenBank/DDBJ whole genome shotgun (WGS) entry which is preliminary data.</text>
</comment>
<dbReference type="Pfam" id="PF00005">
    <property type="entry name" value="ABC_tran"/>
    <property type="match status" value="1"/>
</dbReference>